<feature type="compositionally biased region" description="Basic residues" evidence="1">
    <location>
        <begin position="190"/>
        <end position="199"/>
    </location>
</feature>
<feature type="compositionally biased region" description="Polar residues" evidence="1">
    <location>
        <begin position="223"/>
        <end position="232"/>
    </location>
</feature>
<dbReference type="Proteomes" id="UP001604277">
    <property type="component" value="Unassembled WGS sequence"/>
</dbReference>
<comment type="caution">
    <text evidence="2">The sequence shown here is derived from an EMBL/GenBank/DDBJ whole genome shotgun (WGS) entry which is preliminary data.</text>
</comment>
<reference evidence="3" key="1">
    <citation type="submission" date="2024-07" db="EMBL/GenBank/DDBJ databases">
        <title>Two chromosome-level genome assemblies of Korean endemic species Abeliophyllum distichum and Forsythia ovata (Oleaceae).</title>
        <authorList>
            <person name="Jang H."/>
        </authorList>
    </citation>
    <scope>NUCLEOTIDE SEQUENCE [LARGE SCALE GENOMIC DNA]</scope>
</reference>
<feature type="compositionally biased region" description="Basic and acidic residues" evidence="1">
    <location>
        <begin position="233"/>
        <end position="250"/>
    </location>
</feature>
<evidence type="ECO:0000313" key="2">
    <source>
        <dbReference type="EMBL" id="KAL2535331.1"/>
    </source>
</evidence>
<evidence type="ECO:0000256" key="1">
    <source>
        <dbReference type="SAM" id="MobiDB-lite"/>
    </source>
</evidence>
<protein>
    <submittedName>
        <fullName evidence="2">Uncharacterized protein</fullName>
    </submittedName>
</protein>
<keyword evidence="3" id="KW-1185">Reference proteome</keyword>
<gene>
    <name evidence="2" type="ORF">Fot_16722</name>
</gene>
<organism evidence="2 3">
    <name type="scientific">Forsythia ovata</name>
    <dbReference type="NCBI Taxonomy" id="205694"/>
    <lineage>
        <taxon>Eukaryota</taxon>
        <taxon>Viridiplantae</taxon>
        <taxon>Streptophyta</taxon>
        <taxon>Embryophyta</taxon>
        <taxon>Tracheophyta</taxon>
        <taxon>Spermatophyta</taxon>
        <taxon>Magnoliopsida</taxon>
        <taxon>eudicotyledons</taxon>
        <taxon>Gunneridae</taxon>
        <taxon>Pentapetalae</taxon>
        <taxon>asterids</taxon>
        <taxon>lamiids</taxon>
        <taxon>Lamiales</taxon>
        <taxon>Oleaceae</taxon>
        <taxon>Forsythieae</taxon>
        <taxon>Forsythia</taxon>
    </lineage>
</organism>
<dbReference type="AlphaFoldDB" id="A0ABD1VDA6"/>
<feature type="region of interest" description="Disordered" evidence="1">
    <location>
        <begin position="185"/>
        <end position="250"/>
    </location>
</feature>
<evidence type="ECO:0000313" key="3">
    <source>
        <dbReference type="Proteomes" id="UP001604277"/>
    </source>
</evidence>
<accession>A0ABD1VDA6</accession>
<dbReference type="EMBL" id="JBFOLJ010000005">
    <property type="protein sequence ID" value="KAL2535331.1"/>
    <property type="molecule type" value="Genomic_DNA"/>
</dbReference>
<proteinExistence type="predicted"/>
<feature type="compositionally biased region" description="Low complexity" evidence="1">
    <location>
        <begin position="200"/>
        <end position="222"/>
    </location>
</feature>
<name>A0ABD1VDA6_9LAMI</name>
<sequence length="312" mass="34551">MGSKSLAESRIRTIESLAETLSLSHFSRPGSAYLAVKSSSRQQVICLEHFSRPICVSYLTVFNANCTSVQKIAFGMVNVAGKNLSEFALKTGYDSDSLHRSIGRKSSATMVRSVVYRTTAVLPFMLLRENNTNDAAEYKHAMQFDTTNLVDHKYQQQQEDATLLKLESHLSISYVDLHPLVQVDSETPAHSKKKDKKHTSPAPALELLSPPAPLSEAPGPSANSISPSLTSLNDERIGPDKTKYSNGPAKDRKGAHYLGLRIIPVSESEMHYSDRQNLPIFTSLHYCKLGLGFRCKTGFRIKFELSFVLTAQ</sequence>